<proteinExistence type="predicted"/>
<dbReference type="AlphaFoldDB" id="A0A7C3GV86"/>
<dbReference type="PANTHER" id="PTHR34825">
    <property type="entry name" value="CONSERVED PROTEIN, WITH A WEAK D-GALACTARATE DEHYDRATASE/ALTRONATE HYDROLASE DOMAIN"/>
    <property type="match status" value="1"/>
</dbReference>
<evidence type="ECO:0008006" key="2">
    <source>
        <dbReference type="Google" id="ProtNLM"/>
    </source>
</evidence>
<name>A0A7C3GV86_9BACT</name>
<dbReference type="InterPro" id="IPR012547">
    <property type="entry name" value="PDDEXK_9"/>
</dbReference>
<organism evidence="1">
    <name type="scientific">Thermosulfurimonas dismutans</name>
    <dbReference type="NCBI Taxonomy" id="999894"/>
    <lineage>
        <taxon>Bacteria</taxon>
        <taxon>Pseudomonadati</taxon>
        <taxon>Thermodesulfobacteriota</taxon>
        <taxon>Thermodesulfobacteria</taxon>
        <taxon>Thermodesulfobacteriales</taxon>
        <taxon>Thermodesulfobacteriaceae</taxon>
        <taxon>Thermosulfurimonas</taxon>
    </lineage>
</organism>
<comment type="caution">
    <text evidence="1">The sequence shown here is derived from an EMBL/GenBank/DDBJ whole genome shotgun (WGS) entry which is preliminary data.</text>
</comment>
<dbReference type="PANTHER" id="PTHR34825:SF1">
    <property type="entry name" value="AAA-ATPASE-LIKE DOMAIN-CONTAINING PROTEIN"/>
    <property type="match status" value="1"/>
</dbReference>
<dbReference type="Proteomes" id="UP000886043">
    <property type="component" value="Unassembled WGS sequence"/>
</dbReference>
<accession>A0A7C3GV86</accession>
<reference evidence="1" key="1">
    <citation type="journal article" date="2020" name="mSystems">
        <title>Genome- and Community-Level Interaction Insights into Carbon Utilization and Element Cycling Functions of Hydrothermarchaeota in Hydrothermal Sediment.</title>
        <authorList>
            <person name="Zhou Z."/>
            <person name="Liu Y."/>
            <person name="Xu W."/>
            <person name="Pan J."/>
            <person name="Luo Z.H."/>
            <person name="Li M."/>
        </authorList>
    </citation>
    <scope>NUCLEOTIDE SEQUENCE [LARGE SCALE GENOMIC DNA]</scope>
    <source>
        <strain evidence="1">HyVt-483</strain>
    </source>
</reference>
<evidence type="ECO:0000313" key="1">
    <source>
        <dbReference type="EMBL" id="HFC98583.1"/>
    </source>
</evidence>
<gene>
    <name evidence="1" type="ORF">ENJ40_09060</name>
</gene>
<dbReference type="Pfam" id="PF08011">
    <property type="entry name" value="PDDEXK_9"/>
    <property type="match status" value="1"/>
</dbReference>
<sequence>SPWRDLRVYNPISVMYALTKGRFENFWFRTGTPTFLVNWLKEKPWRIPELEHFRVSDNFLQAFDLENLTVEAVMYQAGYLTINEVKGRTLTLGYPNQEVRESFQEVLLQGLSGGETTPRILAQELGEAIRRTDWDAVREILNDILSYIPHTLYLRADERFFHTVFYLALALSGYRAESEVLTHRGRLDMAVRYEGENRVFVFEFKAGVSAEEALKQIEARGYADRFRARGLSVIGVGVSFDPAERRVLEIRVG</sequence>
<protein>
    <recommendedName>
        <fullName evidence="2">AAA family ATPase</fullName>
    </recommendedName>
</protein>
<dbReference type="EMBL" id="DRMH01000125">
    <property type="protein sequence ID" value="HFC98583.1"/>
    <property type="molecule type" value="Genomic_DNA"/>
</dbReference>
<feature type="non-terminal residue" evidence="1">
    <location>
        <position position="1"/>
    </location>
</feature>